<reference evidence="1 2" key="1">
    <citation type="journal article" date="2019" name="Commun. Biol.">
        <title>The bagworm genome reveals a unique fibroin gene that provides high tensile strength.</title>
        <authorList>
            <person name="Kono N."/>
            <person name="Nakamura H."/>
            <person name="Ohtoshi R."/>
            <person name="Tomita M."/>
            <person name="Numata K."/>
            <person name="Arakawa K."/>
        </authorList>
    </citation>
    <scope>NUCLEOTIDE SEQUENCE [LARGE SCALE GENOMIC DNA]</scope>
</reference>
<dbReference type="AlphaFoldDB" id="A0A4C1SM98"/>
<sequence length="105" mass="11749">MSVDACKMHVLEIPQSMEKDINSSPRSFVTAPPPSVGHFVARRAVHPRHLRLAVRANATTSHANCDKQTDQAIRSLTAIDLQENLTKVRHILICEYGVELEVIYC</sequence>
<accession>A0A4C1SM98</accession>
<evidence type="ECO:0000313" key="1">
    <source>
        <dbReference type="EMBL" id="GBP02348.1"/>
    </source>
</evidence>
<protein>
    <submittedName>
        <fullName evidence="1">Uncharacterized protein</fullName>
    </submittedName>
</protein>
<proteinExistence type="predicted"/>
<keyword evidence="2" id="KW-1185">Reference proteome</keyword>
<evidence type="ECO:0000313" key="2">
    <source>
        <dbReference type="Proteomes" id="UP000299102"/>
    </source>
</evidence>
<dbReference type="EMBL" id="BGZK01003537">
    <property type="protein sequence ID" value="GBP02348.1"/>
    <property type="molecule type" value="Genomic_DNA"/>
</dbReference>
<comment type="caution">
    <text evidence="1">The sequence shown here is derived from an EMBL/GenBank/DDBJ whole genome shotgun (WGS) entry which is preliminary data.</text>
</comment>
<organism evidence="1 2">
    <name type="scientific">Eumeta variegata</name>
    <name type="common">Bagworm moth</name>
    <name type="synonym">Eumeta japonica</name>
    <dbReference type="NCBI Taxonomy" id="151549"/>
    <lineage>
        <taxon>Eukaryota</taxon>
        <taxon>Metazoa</taxon>
        <taxon>Ecdysozoa</taxon>
        <taxon>Arthropoda</taxon>
        <taxon>Hexapoda</taxon>
        <taxon>Insecta</taxon>
        <taxon>Pterygota</taxon>
        <taxon>Neoptera</taxon>
        <taxon>Endopterygota</taxon>
        <taxon>Lepidoptera</taxon>
        <taxon>Glossata</taxon>
        <taxon>Ditrysia</taxon>
        <taxon>Tineoidea</taxon>
        <taxon>Psychidae</taxon>
        <taxon>Oiketicinae</taxon>
        <taxon>Eumeta</taxon>
    </lineage>
</organism>
<gene>
    <name evidence="1" type="ORF">EVAR_70170_1</name>
</gene>
<name>A0A4C1SM98_EUMVA</name>
<dbReference type="Proteomes" id="UP000299102">
    <property type="component" value="Unassembled WGS sequence"/>
</dbReference>